<dbReference type="RefSeq" id="WP_345084002.1">
    <property type="nucleotide sequence ID" value="NZ_BAABFA010000019.1"/>
</dbReference>
<evidence type="ECO:0000256" key="1">
    <source>
        <dbReference type="ARBA" id="ARBA00001958"/>
    </source>
</evidence>
<evidence type="ECO:0000256" key="2">
    <source>
        <dbReference type="ARBA" id="ARBA00004997"/>
    </source>
</evidence>
<proteinExistence type="inferred from homology"/>
<dbReference type="PANTHER" id="PTHR11817">
    <property type="entry name" value="PYRUVATE KINASE"/>
    <property type="match status" value="1"/>
</dbReference>
<keyword evidence="11 14" id="KW-0324">Glycolysis</keyword>
<dbReference type="Pfam" id="PF02887">
    <property type="entry name" value="PK_C"/>
    <property type="match status" value="1"/>
</dbReference>
<dbReference type="InterPro" id="IPR015806">
    <property type="entry name" value="Pyrv_Knase_insert_dom_sf"/>
</dbReference>
<comment type="catalytic activity">
    <reaction evidence="14">
        <text>pyruvate + ATP = phosphoenolpyruvate + ADP + H(+)</text>
        <dbReference type="Rhea" id="RHEA:18157"/>
        <dbReference type="ChEBI" id="CHEBI:15361"/>
        <dbReference type="ChEBI" id="CHEBI:15378"/>
        <dbReference type="ChEBI" id="CHEBI:30616"/>
        <dbReference type="ChEBI" id="CHEBI:58702"/>
        <dbReference type="ChEBI" id="CHEBI:456216"/>
        <dbReference type="EC" id="2.7.1.40"/>
    </reaction>
</comment>
<evidence type="ECO:0000259" key="15">
    <source>
        <dbReference type="Pfam" id="PF00224"/>
    </source>
</evidence>
<name>A0ABP8NK04_9BACT</name>
<accession>A0ABP8NK04</accession>
<sequence length="474" mass="52788">MLHKTKIIATVGPACNTHDKLLALVNEGVNVFRLNFSHGTHEQHAEVIRHIKSINSEFPFNIAILADLQGPKLRVGTIRDNALELKKGHQFFFTNEKCLGTEEQVYLSYPDLHNDVQVGEKILLDDGKIEVLVKGIDHEGKRVLVEVTSGGILSSNKGINLPDTNISLPSLSEKDLNDLDFIIAQGIDWVALSFVRKPEDVVQLRQIIRSKDSSAKIISKIEKPEALKHLREIILASDAVMVARGDLGVELPLEQIPMIQKNIVRKCIHRAKPVIIATQMMESMIDRPRPNRSEITDVANAVMEGADAVMLSGETAMGQYPEMVVRTMVSIINEVEKEETVYNKNLTPQPHSPSFLSDALCYNACKISEDIKANALIGMTQSGYTGFMLSSFRPRSPLFIFTKTHTLINQLSLSWGVQAFYYDKEESLDDIIADQHNILKEKGLLKAGDVVVNTGSAPVREHLSTNMLKITRIL</sequence>
<evidence type="ECO:0000256" key="11">
    <source>
        <dbReference type="ARBA" id="ARBA00023152"/>
    </source>
</evidence>
<evidence type="ECO:0000313" key="18">
    <source>
        <dbReference type="Proteomes" id="UP001500067"/>
    </source>
</evidence>
<evidence type="ECO:0000259" key="16">
    <source>
        <dbReference type="Pfam" id="PF02887"/>
    </source>
</evidence>
<keyword evidence="8 14" id="KW-0418">Kinase</keyword>
<dbReference type="InterPro" id="IPR036918">
    <property type="entry name" value="Pyrv_Knase_C_sf"/>
</dbReference>
<dbReference type="SUPFAM" id="SSF51621">
    <property type="entry name" value="Phosphoenolpyruvate/pyruvate domain"/>
    <property type="match status" value="1"/>
</dbReference>
<keyword evidence="7" id="KW-0547">Nucleotide-binding</keyword>
<protein>
    <recommendedName>
        <fullName evidence="4 13">Pyruvate kinase</fullName>
        <ecNumber evidence="4 13">2.7.1.40</ecNumber>
    </recommendedName>
</protein>
<dbReference type="InterPro" id="IPR015813">
    <property type="entry name" value="Pyrv/PenolPyrv_kinase-like_dom"/>
</dbReference>
<evidence type="ECO:0000256" key="10">
    <source>
        <dbReference type="ARBA" id="ARBA00022842"/>
    </source>
</evidence>
<organism evidence="17 18">
    <name type="scientific">Nemorincola caseinilytica</name>
    <dbReference type="NCBI Taxonomy" id="2054315"/>
    <lineage>
        <taxon>Bacteria</taxon>
        <taxon>Pseudomonadati</taxon>
        <taxon>Bacteroidota</taxon>
        <taxon>Chitinophagia</taxon>
        <taxon>Chitinophagales</taxon>
        <taxon>Chitinophagaceae</taxon>
        <taxon>Nemorincola</taxon>
    </lineage>
</organism>
<dbReference type="EC" id="2.7.1.40" evidence="4 13"/>
<dbReference type="NCBIfam" id="NF004978">
    <property type="entry name" value="PRK06354.1"/>
    <property type="match status" value="1"/>
</dbReference>
<dbReference type="Gene3D" id="2.40.33.10">
    <property type="entry name" value="PK beta-barrel domain-like"/>
    <property type="match status" value="1"/>
</dbReference>
<evidence type="ECO:0000256" key="3">
    <source>
        <dbReference type="ARBA" id="ARBA00008663"/>
    </source>
</evidence>
<dbReference type="InterPro" id="IPR040442">
    <property type="entry name" value="Pyrv_kinase-like_dom_sf"/>
</dbReference>
<dbReference type="Gene3D" id="3.20.20.60">
    <property type="entry name" value="Phosphoenolpyruvate-binding domains"/>
    <property type="match status" value="1"/>
</dbReference>
<dbReference type="SUPFAM" id="SSF50800">
    <property type="entry name" value="PK beta-barrel domain-like"/>
    <property type="match status" value="1"/>
</dbReference>
<evidence type="ECO:0000256" key="7">
    <source>
        <dbReference type="ARBA" id="ARBA00022741"/>
    </source>
</evidence>
<reference evidence="18" key="1">
    <citation type="journal article" date="2019" name="Int. J. Syst. Evol. Microbiol.">
        <title>The Global Catalogue of Microorganisms (GCM) 10K type strain sequencing project: providing services to taxonomists for standard genome sequencing and annotation.</title>
        <authorList>
            <consortium name="The Broad Institute Genomics Platform"/>
            <consortium name="The Broad Institute Genome Sequencing Center for Infectious Disease"/>
            <person name="Wu L."/>
            <person name="Ma J."/>
        </authorList>
    </citation>
    <scope>NUCLEOTIDE SEQUENCE [LARGE SCALE GENOMIC DNA]</scope>
    <source>
        <strain evidence="18">JCM 32105</strain>
    </source>
</reference>
<dbReference type="GO" id="GO:0016301">
    <property type="term" value="F:kinase activity"/>
    <property type="evidence" value="ECO:0007669"/>
    <property type="project" value="UniProtKB-KW"/>
</dbReference>
<dbReference type="InterPro" id="IPR015795">
    <property type="entry name" value="Pyrv_Knase_C"/>
</dbReference>
<evidence type="ECO:0000256" key="8">
    <source>
        <dbReference type="ARBA" id="ARBA00022777"/>
    </source>
</evidence>
<evidence type="ECO:0000256" key="12">
    <source>
        <dbReference type="ARBA" id="ARBA00023317"/>
    </source>
</evidence>
<dbReference type="NCBIfam" id="TIGR01064">
    <property type="entry name" value="pyruv_kin"/>
    <property type="match status" value="1"/>
</dbReference>
<keyword evidence="12 17" id="KW-0670">Pyruvate</keyword>
<dbReference type="InterPro" id="IPR001697">
    <property type="entry name" value="Pyr_Knase"/>
</dbReference>
<evidence type="ECO:0000256" key="13">
    <source>
        <dbReference type="NCBIfam" id="TIGR01064"/>
    </source>
</evidence>
<comment type="cofactor">
    <cofactor evidence="1">
        <name>K(+)</name>
        <dbReference type="ChEBI" id="CHEBI:29103"/>
    </cofactor>
</comment>
<keyword evidence="10 14" id="KW-0460">Magnesium</keyword>
<dbReference type="InterPro" id="IPR015793">
    <property type="entry name" value="Pyrv_Knase_brl"/>
</dbReference>
<comment type="pathway">
    <text evidence="2 14">Carbohydrate degradation; glycolysis; pyruvate from D-glyceraldehyde 3-phosphate: step 5/5.</text>
</comment>
<dbReference type="Gene3D" id="3.40.1380.20">
    <property type="entry name" value="Pyruvate kinase, C-terminal domain"/>
    <property type="match status" value="1"/>
</dbReference>
<dbReference type="NCBIfam" id="NF004491">
    <property type="entry name" value="PRK05826.1"/>
    <property type="match status" value="1"/>
</dbReference>
<gene>
    <name evidence="17" type="primary">pyk</name>
    <name evidence="17" type="ORF">GCM10023093_26480</name>
</gene>
<evidence type="ECO:0000256" key="6">
    <source>
        <dbReference type="ARBA" id="ARBA00022723"/>
    </source>
</evidence>
<comment type="caution">
    <text evidence="17">The sequence shown here is derived from an EMBL/GenBank/DDBJ whole genome shotgun (WGS) entry which is preliminary data.</text>
</comment>
<evidence type="ECO:0000256" key="9">
    <source>
        <dbReference type="ARBA" id="ARBA00022840"/>
    </source>
</evidence>
<dbReference type="EMBL" id="BAABFA010000019">
    <property type="protein sequence ID" value="GAA4468589.1"/>
    <property type="molecule type" value="Genomic_DNA"/>
</dbReference>
<dbReference type="Pfam" id="PF00224">
    <property type="entry name" value="PK"/>
    <property type="match status" value="1"/>
</dbReference>
<keyword evidence="6" id="KW-0479">Metal-binding</keyword>
<comment type="similarity">
    <text evidence="3 14">Belongs to the pyruvate kinase family.</text>
</comment>
<keyword evidence="9" id="KW-0067">ATP-binding</keyword>
<keyword evidence="5 14" id="KW-0808">Transferase</keyword>
<feature type="domain" description="Pyruvate kinase barrel" evidence="15">
    <location>
        <begin position="3"/>
        <end position="323"/>
    </location>
</feature>
<evidence type="ECO:0000313" key="17">
    <source>
        <dbReference type="EMBL" id="GAA4468589.1"/>
    </source>
</evidence>
<dbReference type="SUPFAM" id="SSF52935">
    <property type="entry name" value="PK C-terminal domain-like"/>
    <property type="match status" value="1"/>
</dbReference>
<keyword evidence="18" id="KW-1185">Reference proteome</keyword>
<feature type="domain" description="Pyruvate kinase C-terminal" evidence="16">
    <location>
        <begin position="358"/>
        <end position="470"/>
    </location>
</feature>
<dbReference type="InterPro" id="IPR018209">
    <property type="entry name" value="Pyrv_Knase_AS"/>
</dbReference>
<evidence type="ECO:0000256" key="4">
    <source>
        <dbReference type="ARBA" id="ARBA00012142"/>
    </source>
</evidence>
<evidence type="ECO:0000256" key="14">
    <source>
        <dbReference type="RuleBase" id="RU000504"/>
    </source>
</evidence>
<dbReference type="PRINTS" id="PR01050">
    <property type="entry name" value="PYRUVTKNASE"/>
</dbReference>
<dbReference type="InterPro" id="IPR011037">
    <property type="entry name" value="Pyrv_Knase-like_insert_dom_sf"/>
</dbReference>
<dbReference type="PROSITE" id="PS00110">
    <property type="entry name" value="PYRUVATE_KINASE"/>
    <property type="match status" value="1"/>
</dbReference>
<evidence type="ECO:0000256" key="5">
    <source>
        <dbReference type="ARBA" id="ARBA00022679"/>
    </source>
</evidence>
<dbReference type="Proteomes" id="UP001500067">
    <property type="component" value="Unassembled WGS sequence"/>
</dbReference>